<dbReference type="InterPro" id="IPR043504">
    <property type="entry name" value="Peptidase_S1_PA_chymotrypsin"/>
</dbReference>
<reference evidence="5 6" key="1">
    <citation type="submission" date="2023-04" db="EMBL/GenBank/DDBJ databases">
        <authorList>
            <person name="Hsu D."/>
        </authorList>
    </citation>
    <scope>NUCLEOTIDE SEQUENCE [LARGE SCALE GENOMIC DNA]</scope>
    <source>
        <strain evidence="5 6">MK1</strain>
    </source>
</reference>
<keyword evidence="6" id="KW-1185">Reference proteome</keyword>
<keyword evidence="4" id="KW-0472">Membrane</keyword>
<dbReference type="Pfam" id="PF13365">
    <property type="entry name" value="Trypsin_2"/>
    <property type="match status" value="1"/>
</dbReference>
<dbReference type="Proteomes" id="UP001329915">
    <property type="component" value="Chromosome"/>
</dbReference>
<comment type="similarity">
    <text evidence="1">Belongs to the peptidase S1C family.</text>
</comment>
<gene>
    <name evidence="5" type="ORF">MFMK1_002225</name>
</gene>
<dbReference type="InterPro" id="IPR009003">
    <property type="entry name" value="Peptidase_S1_PA"/>
</dbReference>
<evidence type="ECO:0000313" key="5">
    <source>
        <dbReference type="EMBL" id="WRO22396.1"/>
    </source>
</evidence>
<dbReference type="InterPro" id="IPR001940">
    <property type="entry name" value="Peptidase_S1C"/>
</dbReference>
<dbReference type="PANTHER" id="PTHR43343">
    <property type="entry name" value="PEPTIDASE S12"/>
    <property type="match status" value="1"/>
</dbReference>
<feature type="transmembrane region" description="Helical" evidence="4">
    <location>
        <begin position="40"/>
        <end position="59"/>
    </location>
</feature>
<keyword evidence="4" id="KW-1133">Transmembrane helix</keyword>
<keyword evidence="2 5" id="KW-0645">Protease</keyword>
<proteinExistence type="inferred from homology"/>
<dbReference type="PRINTS" id="PR00834">
    <property type="entry name" value="PROTEASES2C"/>
</dbReference>
<dbReference type="SUPFAM" id="SSF50494">
    <property type="entry name" value="Trypsin-like serine proteases"/>
    <property type="match status" value="1"/>
</dbReference>
<dbReference type="KEGG" id="dbc:MFMK1_002225"/>
<dbReference type="RefSeq" id="WP_366921809.1">
    <property type="nucleotide sequence ID" value="NZ_CP121694.1"/>
</dbReference>
<evidence type="ECO:0000256" key="4">
    <source>
        <dbReference type="SAM" id="Phobius"/>
    </source>
</evidence>
<name>A0AAU0UQ91_9FIRM</name>
<sequence>MTDNPYAKQEFPGEEETMELNEQFEEEDYRRPIVRRGTSVGWKLVAFLVVVIFITVFSFNGLGKIFSYFSLGFISRSRELSQSAKVQELKEAVVRVEVMSKGEGLVLPERRSGTGFNISPTGVIVTNYHVIQNAAAVSVSFSGGKTFRDIQVNEYPSLDLALVYLDGQNLPNIEISRLLPGKGEKVLVIGNPLGFPWVVMEGEITGLGRVSQLAAPVIIIDAPIQSGSSGSPVFNEKGQVVAIVFATTGDSQEQKKGLAIPAENLPEY</sequence>
<protein>
    <submittedName>
        <fullName evidence="5">S1C family serine protease</fullName>
    </submittedName>
</protein>
<evidence type="ECO:0000313" key="6">
    <source>
        <dbReference type="Proteomes" id="UP001329915"/>
    </source>
</evidence>
<organism evidence="5 6">
    <name type="scientific">Metallumcola ferriviriculae</name>
    <dbReference type="NCBI Taxonomy" id="3039180"/>
    <lineage>
        <taxon>Bacteria</taxon>
        <taxon>Bacillati</taxon>
        <taxon>Bacillota</taxon>
        <taxon>Clostridia</taxon>
        <taxon>Neomoorellales</taxon>
        <taxon>Desulfitibacteraceae</taxon>
        <taxon>Metallumcola</taxon>
    </lineage>
</organism>
<dbReference type="GO" id="GO:0006508">
    <property type="term" value="P:proteolysis"/>
    <property type="evidence" value="ECO:0007669"/>
    <property type="project" value="UniProtKB-KW"/>
</dbReference>
<dbReference type="GO" id="GO:0004252">
    <property type="term" value="F:serine-type endopeptidase activity"/>
    <property type="evidence" value="ECO:0007669"/>
    <property type="project" value="InterPro"/>
</dbReference>
<dbReference type="InterPro" id="IPR051201">
    <property type="entry name" value="Chloro_Bact_Ser_Proteases"/>
</dbReference>
<dbReference type="Gene3D" id="2.40.10.10">
    <property type="entry name" value="Trypsin-like serine proteases"/>
    <property type="match status" value="2"/>
</dbReference>
<dbReference type="AlphaFoldDB" id="A0AAU0UQ91"/>
<dbReference type="EMBL" id="CP121694">
    <property type="protein sequence ID" value="WRO22396.1"/>
    <property type="molecule type" value="Genomic_DNA"/>
</dbReference>
<accession>A0AAU0UQ91</accession>
<keyword evidence="4" id="KW-0812">Transmembrane</keyword>
<evidence type="ECO:0000256" key="3">
    <source>
        <dbReference type="ARBA" id="ARBA00022801"/>
    </source>
</evidence>
<dbReference type="PANTHER" id="PTHR43343:SF3">
    <property type="entry name" value="PROTEASE DO-LIKE 8, CHLOROPLASTIC"/>
    <property type="match status" value="1"/>
</dbReference>
<evidence type="ECO:0000256" key="2">
    <source>
        <dbReference type="ARBA" id="ARBA00022670"/>
    </source>
</evidence>
<evidence type="ECO:0000256" key="1">
    <source>
        <dbReference type="ARBA" id="ARBA00010541"/>
    </source>
</evidence>
<keyword evidence="3" id="KW-0378">Hydrolase</keyword>